<feature type="compositionally biased region" description="Acidic residues" evidence="1">
    <location>
        <begin position="51"/>
        <end position="60"/>
    </location>
</feature>
<evidence type="ECO:0000313" key="2">
    <source>
        <dbReference type="EMBL" id="KAK7266613.1"/>
    </source>
</evidence>
<keyword evidence="3" id="KW-1185">Reference proteome</keyword>
<evidence type="ECO:0000313" key="3">
    <source>
        <dbReference type="Proteomes" id="UP001372338"/>
    </source>
</evidence>
<gene>
    <name evidence="2" type="ORF">RIF29_19262</name>
</gene>
<dbReference type="Proteomes" id="UP001372338">
    <property type="component" value="Unassembled WGS sequence"/>
</dbReference>
<comment type="caution">
    <text evidence="2">The sequence shown here is derived from an EMBL/GenBank/DDBJ whole genome shotgun (WGS) entry which is preliminary data.</text>
</comment>
<feature type="region of interest" description="Disordered" evidence="1">
    <location>
        <begin position="1"/>
        <end position="60"/>
    </location>
</feature>
<name>A0AAN9F7H9_CROPI</name>
<evidence type="ECO:0000256" key="1">
    <source>
        <dbReference type="SAM" id="MobiDB-lite"/>
    </source>
</evidence>
<dbReference type="EMBL" id="JAYWIO010000004">
    <property type="protein sequence ID" value="KAK7266613.1"/>
    <property type="molecule type" value="Genomic_DNA"/>
</dbReference>
<feature type="region of interest" description="Disordered" evidence="1">
    <location>
        <begin position="117"/>
        <end position="161"/>
    </location>
</feature>
<accession>A0AAN9F7H9</accession>
<feature type="compositionally biased region" description="Low complexity" evidence="1">
    <location>
        <begin position="117"/>
        <end position="141"/>
    </location>
</feature>
<protein>
    <submittedName>
        <fullName evidence="2">Uncharacterized protein</fullName>
    </submittedName>
</protein>
<dbReference type="AlphaFoldDB" id="A0AAN9F7H9"/>
<proteinExistence type="predicted"/>
<organism evidence="2 3">
    <name type="scientific">Crotalaria pallida</name>
    <name type="common">Smooth rattlebox</name>
    <name type="synonym">Crotalaria striata</name>
    <dbReference type="NCBI Taxonomy" id="3830"/>
    <lineage>
        <taxon>Eukaryota</taxon>
        <taxon>Viridiplantae</taxon>
        <taxon>Streptophyta</taxon>
        <taxon>Embryophyta</taxon>
        <taxon>Tracheophyta</taxon>
        <taxon>Spermatophyta</taxon>
        <taxon>Magnoliopsida</taxon>
        <taxon>eudicotyledons</taxon>
        <taxon>Gunneridae</taxon>
        <taxon>Pentapetalae</taxon>
        <taxon>rosids</taxon>
        <taxon>fabids</taxon>
        <taxon>Fabales</taxon>
        <taxon>Fabaceae</taxon>
        <taxon>Papilionoideae</taxon>
        <taxon>50 kb inversion clade</taxon>
        <taxon>genistoids sensu lato</taxon>
        <taxon>core genistoids</taxon>
        <taxon>Crotalarieae</taxon>
        <taxon>Crotalaria</taxon>
    </lineage>
</organism>
<sequence>METTDEGGFPNKRDQGCGASGEDSGAGNKEEGVGPSVDGNDIVEEGVHFDDSEEERDLGLDDAFEFGLGGEFGLGVEFGPLVDVGVVGAGSSDIGDVGPSVAVGPSVPVGANVVSGPSVAAGPSVPASSVVGPTPSVVAGPEETNGDAQNEDEEGSAPARN</sequence>
<reference evidence="2 3" key="1">
    <citation type="submission" date="2024-01" db="EMBL/GenBank/DDBJ databases">
        <title>The genomes of 5 underutilized Papilionoideae crops provide insights into root nodulation and disease resistanc.</title>
        <authorList>
            <person name="Yuan L."/>
        </authorList>
    </citation>
    <scope>NUCLEOTIDE SEQUENCE [LARGE SCALE GENOMIC DNA]</scope>
    <source>
        <strain evidence="2">ZHUSHIDOU_FW_LH</strain>
        <tissue evidence="2">Leaf</tissue>
    </source>
</reference>